<dbReference type="InterPro" id="IPR032430">
    <property type="entry name" value="Blm10_mid"/>
</dbReference>
<feature type="compositionally biased region" description="Low complexity" evidence="1">
    <location>
        <begin position="1253"/>
        <end position="1274"/>
    </location>
</feature>
<dbReference type="Pfam" id="PF16507">
    <property type="entry name" value="HEAT_PSME4_mid"/>
    <property type="match status" value="1"/>
</dbReference>
<dbReference type="PANTHER" id="PTHR32170:SF3">
    <property type="entry name" value="PROTEASOME ACTIVATOR COMPLEX SUBUNIT 4"/>
    <property type="match status" value="1"/>
</dbReference>
<feature type="region of interest" description="Disordered" evidence="1">
    <location>
        <begin position="511"/>
        <end position="587"/>
    </location>
</feature>
<proteinExistence type="predicted"/>
<dbReference type="GO" id="GO:0070628">
    <property type="term" value="F:proteasome binding"/>
    <property type="evidence" value="ECO:0007669"/>
    <property type="project" value="InterPro"/>
</dbReference>
<evidence type="ECO:0000256" key="1">
    <source>
        <dbReference type="SAM" id="MobiDB-lite"/>
    </source>
</evidence>
<keyword evidence="3" id="KW-1185">Reference proteome</keyword>
<feature type="region of interest" description="Disordered" evidence="1">
    <location>
        <begin position="1251"/>
        <end position="1284"/>
    </location>
</feature>
<name>A0AA85KJN4_TRIRE</name>
<dbReference type="GO" id="GO:0016504">
    <property type="term" value="F:peptidase activator activity"/>
    <property type="evidence" value="ECO:0007669"/>
    <property type="project" value="InterPro"/>
</dbReference>
<feature type="compositionally biased region" description="Low complexity" evidence="1">
    <location>
        <begin position="1676"/>
        <end position="1688"/>
    </location>
</feature>
<reference evidence="3" key="1">
    <citation type="submission" date="2022-06" db="EMBL/GenBank/DDBJ databases">
        <authorList>
            <person name="Berger JAMES D."/>
            <person name="Berger JAMES D."/>
        </authorList>
    </citation>
    <scope>NUCLEOTIDE SEQUENCE [LARGE SCALE GENOMIC DNA]</scope>
</reference>
<dbReference type="InterPro" id="IPR016024">
    <property type="entry name" value="ARM-type_fold"/>
</dbReference>
<dbReference type="GO" id="GO:0005829">
    <property type="term" value="C:cytosol"/>
    <property type="evidence" value="ECO:0007669"/>
    <property type="project" value="TreeGrafter"/>
</dbReference>
<feature type="compositionally biased region" description="Low complexity" evidence="1">
    <location>
        <begin position="2229"/>
        <end position="2239"/>
    </location>
</feature>
<feature type="compositionally biased region" description="Acidic residues" evidence="1">
    <location>
        <begin position="517"/>
        <end position="536"/>
    </location>
</feature>
<feature type="region of interest" description="Disordered" evidence="1">
    <location>
        <begin position="2198"/>
        <end position="2243"/>
    </location>
</feature>
<sequence length="2546" mass="289498">MLKSGGTMKSSHQSLTLASASSSSLSSLPASASASAPAPASIMSKRSDRLLPIHPNNLNKVIRGEWEAISQWLCDVLSSGDVLCEVSPVFSSIQRFIDVFGMRLSKAHRVALIRLVVAYICCPNIDTQVSNNAMELLKKLMSKPYSLPSSAMSIDWKMFYDICKWVEEKLETSYQLVKWPKSRIDKLCHSIALCSKFFPKTSIEEIWLTLRPSICSDLITGSPCMQLNKFLIFTPFYPKYFDEISRVWLPDIFDIWYMQPSRRSHSEIIVILCKVSRIGRGRIDWEPHMERIFTSVFRSITLRNTPLSSGELMNTDEIQLYAELIMNTIGPDRPECQSTGIYRLEQLLKSLESFYHPSSNQIDSAKLLAWFIWKFTRCLISRLRDELFPPVEALDLGYTPPEFYLSVEQIDQIVNLFTPICLNYLLYSKSITIVNIVVKIIPLLCKLRPSLVLPNLLNDLEYGLSRPEMPLRFTRPLYALIWSIQSLIYVKFPLYPRGSFTAYLVGEGDPDSGAGGDLDDGGLDDDVVDDEMEDGDVGVGGGGKDDSGDESVEEEEDLLSSDADDEFADKVKRNRSPENRNPIRDYDRHEVKKRLFQKASYKPAYEHVSPLVRHGHLKAFTYLAGRAELNRVLQILLHGLDMNFPDRFNYSISCLSRIFLSAPILNFSNDRISNSMNPITQKIISESTDLQDTVYTIYERILGYLSTLNQSIYTDVQTVSSSQLTTTIYRPHTKPMGNSRSPIDIRHLTGLTGLCISLAISSASNPQFRCRLIQHLTSTIFTYQWQPDTARLLGYQAYWLAVDSSCTSLSGGNSTNGDCCGDDGDNVRCSTNKDTVSTSLYAVKLIWPKFMAIVKEIENDNSFIHHYRPEPRLLALLYILPGYICALPAESLVDPEIYAEFIQPLLIILGKLLYLSTGCCVKPQWKELFPGGVDDAIASSIDFNNNNNGDDGKSTMTSACPALAEACGGFLGMLMHRLICYSIDFRRFNLLGNNVGVKDDDEGETDKNDVTKLNSHHRDEAYAQSSWWTPFVHLKSIVNYCYNNKGSNNKRRQYSFWFIPTIMTKSLGQQLIKTFLYPIMQELGETCERLKILLQNHCTNLDENAATMTTAVKQNNISGKSYAEQQNEFTSLTILMNHITNGLADALAPRKQEIPADKNNTTVIGNDIIPWHGLKSLIDTLNDTCHILPSEDLKSSVSDWDITYFYMNNDDHQQQQENVNEVSMELRDSMFKLGLQLLDVMSKLIEQADDNLMDNNSNSNGNNNGNNDSLISDIQENNDDGSMEKINHYSDTGPKSIWLLIHPVQIVNLLEITHRAAINIPMDEIRPHLLQIVRGPRGLLSPDLGARNCLHPLSQQASRETGSCGSNACNNSTNIIDKLIPSINSLNGVYCTTVAEKHESGEEIKTFSGSSLITYAARIHEHFRIFLIHHLHKQLMLNAKSVDDNQFICRSIACSNILLPSPMMRQFAEILTRLAISPRRSDIRLLATSLLNAYLIRKCPSIGSQLLKSMIQRLDNIIPDINASISSSSASLISSASCSSSSSSLSTLNINTNMSAHAQHISSLLASSLETKQKLIHFRRMSTIMLCKRVYCRQHTDREYDEFFRLDPYLFVEFCLCLIQQLMNYEKENSMWFNDFHPVVNAIHHELDDDDDQIDDNSPYREENIRQKSKDRHNQQQRQQQQKRQLKQLQTNHDQLEHLINQILRSFKHFPIDVMLHFPTKDKLPPNSWLSKIFIEIDYCLNHVFQYNNNNSSNYSTCNATTIETLNTPNQLINKVIEKRIQAVTLYTQKISEYIVKICSNFCKDSHDTTTTNTTDDDMNSASSSSWMFITTLLQILHFPLNTPLSPPWKSSIDCLTAPVISPPSLKCIHTLFELMKCQQTEVAFSACRCIAELNFTLVGYYRKSLMKCIYPVEICKEKSGGEENRGESLPIIAGPRPDNKFLLFNENAKVLQSNDAYRKHHHIGSLHCGFVYYPPEVYIPDPDYVIPYPVFNNEKDMTFDYIISQQAWLSHFTANDSQNTLRQQCACLLASKLSNQYNCETREFWIKLAKNLLYMHRAYLGKSGCSNSIRFLIFTCLLAYGPENMLKHIEYFIKTLLVTLPNSKNLPLDGKAEFIGFYWIRAILSVLIIVSETWSREWKYYFWRWMIPRILCWSEICALKVSVNDLAQSIDEKLHPTLTHVQWSVSFYAGKFAGGRDEDDDDGDGGDHPVLDSNNQHHSTTEKPSSVNNNNNNNNNNNCVSQSAAGGPYHRISFMYAHVIHEAVIESEQDVHCLHPLWDWAIQGLLECCSHSNTNKKNNNNNPLSQMKLSSSCQHMKDISDADDSMPSIVGDDDDDDSDTCPSCLLNQYLPLQHRRVFYERLCYVFTILMGWIGIPLHEKLISLLQATTQHQQNSSSLSSPVNGSALLPYSSDQRQQQQQSQKQKSPINCWWYSQACNNALWIRDLAGLIASYHVSCIFNIHFHEEKNRLSIITYNPHRHNNSDNNKTERSQLVCLTKQLSTNIIQNYEVFNKSLFNYAKDNYDKFTGGEFLVKVVAICDYSLGF</sequence>
<dbReference type="GO" id="GO:0005634">
    <property type="term" value="C:nucleus"/>
    <property type="evidence" value="ECO:0007669"/>
    <property type="project" value="TreeGrafter"/>
</dbReference>
<dbReference type="SUPFAM" id="SSF48371">
    <property type="entry name" value="ARM repeat"/>
    <property type="match status" value="1"/>
</dbReference>
<dbReference type="InterPro" id="IPR035309">
    <property type="entry name" value="PSME4"/>
</dbReference>
<feature type="compositionally biased region" description="Basic and acidic residues" evidence="1">
    <location>
        <begin position="568"/>
        <end position="587"/>
    </location>
</feature>
<protein>
    <recommendedName>
        <fullName evidence="2">Proteasome activator Blm10 middle HEAT repeats region domain-containing protein</fullName>
    </recommendedName>
</protein>
<feature type="region of interest" description="Disordered" evidence="1">
    <location>
        <begin position="1664"/>
        <end position="1688"/>
    </location>
</feature>
<dbReference type="GO" id="GO:0010499">
    <property type="term" value="P:proteasomal ubiquitin-independent protein catabolic process"/>
    <property type="evidence" value="ECO:0007669"/>
    <property type="project" value="TreeGrafter"/>
</dbReference>
<evidence type="ECO:0000313" key="4">
    <source>
        <dbReference type="WBParaSite" id="TREG1_95170.1"/>
    </source>
</evidence>
<reference evidence="4" key="2">
    <citation type="submission" date="2023-11" db="UniProtKB">
        <authorList>
            <consortium name="WormBaseParasite"/>
        </authorList>
    </citation>
    <scope>IDENTIFICATION</scope>
</reference>
<organism evidence="3 4">
    <name type="scientific">Trichobilharzia regenti</name>
    <name type="common">Nasal bird schistosome</name>
    <dbReference type="NCBI Taxonomy" id="157069"/>
    <lineage>
        <taxon>Eukaryota</taxon>
        <taxon>Metazoa</taxon>
        <taxon>Spiralia</taxon>
        <taxon>Lophotrochozoa</taxon>
        <taxon>Platyhelminthes</taxon>
        <taxon>Trematoda</taxon>
        <taxon>Digenea</taxon>
        <taxon>Strigeidida</taxon>
        <taxon>Schistosomatoidea</taxon>
        <taxon>Schistosomatidae</taxon>
        <taxon>Trichobilharzia</taxon>
    </lineage>
</organism>
<dbReference type="Proteomes" id="UP000050795">
    <property type="component" value="Unassembled WGS sequence"/>
</dbReference>
<evidence type="ECO:0000259" key="2">
    <source>
        <dbReference type="Pfam" id="PF16507"/>
    </source>
</evidence>
<feature type="domain" description="Proteasome activator Blm10 middle HEAT repeats region" evidence="2">
    <location>
        <begin position="344"/>
        <end position="463"/>
    </location>
</feature>
<dbReference type="WBParaSite" id="TREG1_95170.1">
    <property type="protein sequence ID" value="TREG1_95170.1"/>
    <property type="gene ID" value="TREG1_95170"/>
</dbReference>
<accession>A0AA85KJN4</accession>
<feature type="compositionally biased region" description="Acidic residues" evidence="1">
    <location>
        <begin position="547"/>
        <end position="567"/>
    </location>
</feature>
<feature type="compositionally biased region" description="Basic and acidic residues" evidence="1">
    <location>
        <begin position="1664"/>
        <end position="1674"/>
    </location>
</feature>
<evidence type="ECO:0000313" key="3">
    <source>
        <dbReference type="Proteomes" id="UP000050795"/>
    </source>
</evidence>
<dbReference type="PANTHER" id="PTHR32170">
    <property type="entry name" value="PROTEASOME ACTIVATOR COMPLEX SUBUNIT 4"/>
    <property type="match status" value="1"/>
</dbReference>
<feature type="compositionally biased region" description="Polar residues" evidence="1">
    <location>
        <begin position="2213"/>
        <end position="2228"/>
    </location>
</feature>